<comment type="caution">
    <text evidence="1">The sequence shown here is derived from an EMBL/GenBank/DDBJ whole genome shotgun (WGS) entry which is preliminary data.</text>
</comment>
<name>A0A3B0CJC7_9BACL</name>
<accession>A0A3B0CJC7</accession>
<dbReference type="OrthoDB" id="2539234at2"/>
<dbReference type="EMBL" id="RBAH01000003">
    <property type="protein sequence ID" value="RKN85775.1"/>
    <property type="molecule type" value="Genomic_DNA"/>
</dbReference>
<protein>
    <submittedName>
        <fullName evidence="1">Uncharacterized protein</fullName>
    </submittedName>
</protein>
<organism evidence="1 2">
    <name type="scientific">Paenibacillus ginsengarvi</name>
    <dbReference type="NCBI Taxonomy" id="400777"/>
    <lineage>
        <taxon>Bacteria</taxon>
        <taxon>Bacillati</taxon>
        <taxon>Bacillota</taxon>
        <taxon>Bacilli</taxon>
        <taxon>Bacillales</taxon>
        <taxon>Paenibacillaceae</taxon>
        <taxon>Paenibacillus</taxon>
    </lineage>
</organism>
<evidence type="ECO:0000313" key="2">
    <source>
        <dbReference type="Proteomes" id="UP000282311"/>
    </source>
</evidence>
<keyword evidence="2" id="KW-1185">Reference proteome</keyword>
<evidence type="ECO:0000313" key="1">
    <source>
        <dbReference type="EMBL" id="RKN85775.1"/>
    </source>
</evidence>
<sequence length="394" mass="44514">MAKLEGLKWESFWNTQLGCLKGSIIYFGKNMSDAWLFGGTGSAFILLMDEQGYGAGGSWYKGPMMNLCNNLGFTVNGVYGFQQDEDFPTKQQMSWENTVYAIDRGYPCYGYNLAMPEYYVVNGYEEGKYLFSGYGVDNWSGRNNQRVFMMTEEIKERLDVFGDQSYVLLEDPETLRLLSELAATNGYELKGPTYMGQFGGSREIMSKGGDSIVLQGYKPVPWDRLGTVHIGLLEMYWVEPGRSSEDKDVVKEALEFALEHAAGPAKWVNPPYKSGREAYDYWINAVESDQPDVFALSYNGQCWAECRKYAAEFLLEASERIGGAAASMLVDAADTYREIHLHLQAAADLLPFEGKAADYYMQPERFKQIALHVRQGKYAEQKGLKQLEQIVKVL</sequence>
<gene>
    <name evidence="1" type="ORF">D7M11_05400</name>
</gene>
<dbReference type="Proteomes" id="UP000282311">
    <property type="component" value="Unassembled WGS sequence"/>
</dbReference>
<reference evidence="1 2" key="1">
    <citation type="journal article" date="2007" name="Int. J. Syst. Evol. Microbiol.">
        <title>Paenibacillus ginsengarvi sp. nov., isolated from soil from ginseng cultivation.</title>
        <authorList>
            <person name="Yoon M.H."/>
            <person name="Ten L.N."/>
            <person name="Im W.T."/>
        </authorList>
    </citation>
    <scope>NUCLEOTIDE SEQUENCE [LARGE SCALE GENOMIC DNA]</scope>
    <source>
        <strain evidence="1 2">KCTC 13059</strain>
    </source>
</reference>
<dbReference type="RefSeq" id="WP_120746144.1">
    <property type="nucleotide sequence ID" value="NZ_RBAH01000003.1"/>
</dbReference>
<proteinExistence type="predicted"/>
<dbReference type="AlphaFoldDB" id="A0A3B0CJC7"/>